<dbReference type="EMBL" id="MN739368">
    <property type="protein sequence ID" value="QHT01289.1"/>
    <property type="molecule type" value="Genomic_DNA"/>
</dbReference>
<reference evidence="1" key="1">
    <citation type="journal article" date="2020" name="Nature">
        <title>Giant virus diversity and host interactions through global metagenomics.</title>
        <authorList>
            <person name="Schulz F."/>
            <person name="Roux S."/>
            <person name="Paez-Espino D."/>
            <person name="Jungbluth S."/>
            <person name="Walsh D.A."/>
            <person name="Denef V.J."/>
            <person name="McMahon K.D."/>
            <person name="Konstantinidis K.T."/>
            <person name="Eloe-Fadrosh E.A."/>
            <person name="Kyrpides N.C."/>
            <person name="Woyke T."/>
        </authorList>
    </citation>
    <scope>NUCLEOTIDE SEQUENCE</scope>
    <source>
        <strain evidence="1">GVMAG-M-3300020192-26</strain>
    </source>
</reference>
<evidence type="ECO:0000313" key="1">
    <source>
        <dbReference type="EMBL" id="QHT01289.1"/>
    </source>
</evidence>
<accession>A0A6C0CC88</accession>
<dbReference type="AlphaFoldDB" id="A0A6C0CC88"/>
<organism evidence="1">
    <name type="scientific">viral metagenome</name>
    <dbReference type="NCBI Taxonomy" id="1070528"/>
    <lineage>
        <taxon>unclassified sequences</taxon>
        <taxon>metagenomes</taxon>
        <taxon>organismal metagenomes</taxon>
    </lineage>
</organism>
<protein>
    <submittedName>
        <fullName evidence="1">Uncharacterized protein</fullName>
    </submittedName>
</protein>
<proteinExistence type="predicted"/>
<sequence length="48" mass="5617">MPEIRKVCIDKTPNVPILVHSVRYQEIYEDLCAQVSKQLIVVAKRTKY</sequence>
<name>A0A6C0CC88_9ZZZZ</name>